<accession>B7FMB7</accession>
<evidence type="ECO:0000256" key="1">
    <source>
        <dbReference type="SAM" id="MobiDB-lite"/>
    </source>
</evidence>
<dbReference type="InterPro" id="IPR000095">
    <property type="entry name" value="CRIB_dom"/>
</dbReference>
<dbReference type="PROSITE" id="PS50108">
    <property type="entry name" value="CRIB"/>
    <property type="match status" value="1"/>
</dbReference>
<feature type="region of interest" description="Disordered" evidence="1">
    <location>
        <begin position="57"/>
        <end position="214"/>
    </location>
</feature>
<dbReference type="PANTHER" id="PTHR46325">
    <property type="entry name" value="CRIB DOMAIN-CONTAINING PROTEIN RIC8"/>
    <property type="match status" value="1"/>
</dbReference>
<sequence>MNQGGGTSVKMSSTAVKGQVKGLLKGLRYISQMFDEDEEQEIEIGFPTDVKHLAHIGCEDEKTNKPSWMTEFKETQQPSTGAKTSEGQDNGNNSDTNRVKGDTNSVKGEGKRNSIRRSRPRSSENQSSTNSSPPREERASTKTTRRHRQSRQSNEDEENSKPPTTKQSRRKAKSSSEEKDKETSSTRKTSRTRKSSKADSLTDIPFTDPGPSAQ</sequence>
<proteinExistence type="evidence at transcript level"/>
<organism evidence="3">
    <name type="scientific">Medicago truncatula</name>
    <name type="common">Barrel medic</name>
    <name type="synonym">Medicago tribuloides</name>
    <dbReference type="NCBI Taxonomy" id="3880"/>
    <lineage>
        <taxon>Eukaryota</taxon>
        <taxon>Viridiplantae</taxon>
        <taxon>Streptophyta</taxon>
        <taxon>Embryophyta</taxon>
        <taxon>Tracheophyta</taxon>
        <taxon>Spermatophyta</taxon>
        <taxon>Magnoliopsida</taxon>
        <taxon>eudicotyledons</taxon>
        <taxon>Gunneridae</taxon>
        <taxon>Pentapetalae</taxon>
        <taxon>rosids</taxon>
        <taxon>fabids</taxon>
        <taxon>Fabales</taxon>
        <taxon>Fabaceae</taxon>
        <taxon>Papilionoideae</taxon>
        <taxon>50 kb inversion clade</taxon>
        <taxon>NPAAA clade</taxon>
        <taxon>Hologalegina</taxon>
        <taxon>IRL clade</taxon>
        <taxon>Trifolieae</taxon>
        <taxon>Medicago</taxon>
    </lineage>
</organism>
<reference evidence="3" key="1">
    <citation type="submission" date="2008-12" db="EMBL/GenBank/DDBJ databases">
        <title>Medicago truncatula full length cdna cloning project.</title>
        <authorList>
            <person name="Moskal W."/>
            <person name="Chan A."/>
            <person name="Cheung F."/>
            <person name="Xiao Y."/>
            <person name="Town C.D."/>
        </authorList>
    </citation>
    <scope>NUCLEOTIDE SEQUENCE</scope>
</reference>
<evidence type="ECO:0000259" key="2">
    <source>
        <dbReference type="PROSITE" id="PS50108"/>
    </source>
</evidence>
<feature type="compositionally biased region" description="Low complexity" evidence="1">
    <location>
        <begin position="123"/>
        <end position="132"/>
    </location>
</feature>
<protein>
    <recommendedName>
        <fullName evidence="2">CRIB domain-containing protein</fullName>
    </recommendedName>
</protein>
<feature type="compositionally biased region" description="Polar residues" evidence="1">
    <location>
        <begin position="75"/>
        <end position="106"/>
    </location>
</feature>
<evidence type="ECO:0000313" key="3">
    <source>
        <dbReference type="EMBL" id="ACJ85900.1"/>
    </source>
</evidence>
<name>B7FMB7_MEDTR</name>
<dbReference type="EMBL" id="BT053240">
    <property type="protein sequence ID" value="ACJ85900.1"/>
    <property type="molecule type" value="mRNA"/>
</dbReference>
<dbReference type="AlphaFoldDB" id="B7FMB7"/>
<feature type="domain" description="CRIB" evidence="2">
    <location>
        <begin position="44"/>
        <end position="57"/>
    </location>
</feature>
<feature type="compositionally biased region" description="Basic and acidic residues" evidence="1">
    <location>
        <begin position="174"/>
        <end position="185"/>
    </location>
</feature>
<dbReference type="PANTHER" id="PTHR46325:SF40">
    <property type="entry name" value="CRIB DOMAIN-CONTAINING PROTEIN"/>
    <property type="match status" value="1"/>
</dbReference>